<gene>
    <name evidence="2" type="ORF">Ae201684_001277</name>
</gene>
<name>A0A6G0XUN9_9STRA</name>
<feature type="region of interest" description="Disordered" evidence="1">
    <location>
        <begin position="1"/>
        <end position="20"/>
    </location>
</feature>
<dbReference type="EMBL" id="VJMJ01000010">
    <property type="protein sequence ID" value="KAF0744135.1"/>
    <property type="molecule type" value="Genomic_DNA"/>
</dbReference>
<evidence type="ECO:0000256" key="1">
    <source>
        <dbReference type="SAM" id="MobiDB-lite"/>
    </source>
</evidence>
<evidence type="ECO:0000313" key="2">
    <source>
        <dbReference type="EMBL" id="KAF0744135.1"/>
    </source>
</evidence>
<proteinExistence type="predicted"/>
<sequence length="185" mass="20540">MPEFLIESHEHGGRRRRHHSPYLDVMTVQSRQYIAQKDLVEEPHSKLLIEPIHIPDLVHTGISLAKPGSMSSPMFYPNGAKNVHLRQVIQTSLSMVSTDDAVLGDKPKQTTLQSSLSLDALPSVTKKSKKNHLGGVKSAVDISSPKKLNQRSIRDLTKDKETKQLLTAMRINTTKITGLVNPHAT</sequence>
<dbReference type="AlphaFoldDB" id="A0A6G0XUN9"/>
<evidence type="ECO:0000313" key="3">
    <source>
        <dbReference type="Proteomes" id="UP000481153"/>
    </source>
</evidence>
<keyword evidence="3" id="KW-1185">Reference proteome</keyword>
<dbReference type="VEuPathDB" id="FungiDB:AeMF1_001439"/>
<accession>A0A6G0XUN9</accession>
<protein>
    <submittedName>
        <fullName evidence="2">Uncharacterized protein</fullName>
    </submittedName>
</protein>
<dbReference type="Proteomes" id="UP000481153">
    <property type="component" value="Unassembled WGS sequence"/>
</dbReference>
<reference evidence="2 3" key="1">
    <citation type="submission" date="2019-07" db="EMBL/GenBank/DDBJ databases">
        <title>Genomics analysis of Aphanomyces spp. identifies a new class of oomycete effector associated with host adaptation.</title>
        <authorList>
            <person name="Gaulin E."/>
        </authorList>
    </citation>
    <scope>NUCLEOTIDE SEQUENCE [LARGE SCALE GENOMIC DNA]</scope>
    <source>
        <strain evidence="2 3">ATCC 201684</strain>
    </source>
</reference>
<organism evidence="2 3">
    <name type="scientific">Aphanomyces euteiches</name>
    <dbReference type="NCBI Taxonomy" id="100861"/>
    <lineage>
        <taxon>Eukaryota</taxon>
        <taxon>Sar</taxon>
        <taxon>Stramenopiles</taxon>
        <taxon>Oomycota</taxon>
        <taxon>Saprolegniomycetes</taxon>
        <taxon>Saprolegniales</taxon>
        <taxon>Verrucalvaceae</taxon>
        <taxon>Aphanomyces</taxon>
    </lineage>
</organism>
<comment type="caution">
    <text evidence="2">The sequence shown here is derived from an EMBL/GenBank/DDBJ whole genome shotgun (WGS) entry which is preliminary data.</text>
</comment>
<feature type="compositionally biased region" description="Basic and acidic residues" evidence="1">
    <location>
        <begin position="1"/>
        <end position="11"/>
    </location>
</feature>